<keyword evidence="3" id="KW-1185">Reference proteome</keyword>
<proteinExistence type="predicted"/>
<keyword evidence="1" id="KW-0472">Membrane</keyword>
<evidence type="ECO:0000313" key="3">
    <source>
        <dbReference type="Proteomes" id="UP000831189"/>
    </source>
</evidence>
<dbReference type="Proteomes" id="UP000831189">
    <property type="component" value="Chromosome"/>
</dbReference>
<gene>
    <name evidence="2" type="ORF">M0M42_07460</name>
</gene>
<evidence type="ECO:0000256" key="1">
    <source>
        <dbReference type="SAM" id="Phobius"/>
    </source>
</evidence>
<name>A0ABY4KVD7_9PSED</name>
<keyword evidence="1" id="KW-1133">Transmembrane helix</keyword>
<feature type="transmembrane region" description="Helical" evidence="1">
    <location>
        <begin position="20"/>
        <end position="44"/>
    </location>
</feature>
<dbReference type="EMBL" id="CP096208">
    <property type="protein sequence ID" value="UPQ84826.1"/>
    <property type="molecule type" value="Genomic_DNA"/>
</dbReference>
<sequence>MPHHTDPASVGKPEETRLFVFLLVFLFPLLSVAMVSGYGFIVWISQMIFGPPGPPS</sequence>
<organism evidence="2 3">
    <name type="scientific">Pseudomonas knackmussii</name>
    <dbReference type="NCBI Taxonomy" id="65741"/>
    <lineage>
        <taxon>Bacteria</taxon>
        <taxon>Pseudomonadati</taxon>
        <taxon>Pseudomonadota</taxon>
        <taxon>Gammaproteobacteria</taxon>
        <taxon>Pseudomonadales</taxon>
        <taxon>Pseudomonadaceae</taxon>
        <taxon>Pseudomonas</taxon>
    </lineage>
</organism>
<reference evidence="2 3" key="1">
    <citation type="submission" date="2022-04" db="EMBL/GenBank/DDBJ databases">
        <title>Pseudomonas knackmussii B09-2.</title>
        <authorList>
            <person name="Deng Y."/>
        </authorList>
    </citation>
    <scope>NUCLEOTIDE SEQUENCE [LARGE SCALE GENOMIC DNA]</scope>
    <source>
        <strain evidence="2 3">B09-2</strain>
    </source>
</reference>
<protein>
    <submittedName>
        <fullName evidence="2">Periplasmic nitrate reductase, NapE protein</fullName>
    </submittedName>
</protein>
<keyword evidence="1" id="KW-0812">Transmembrane</keyword>
<evidence type="ECO:0000313" key="2">
    <source>
        <dbReference type="EMBL" id="UPQ84826.1"/>
    </source>
</evidence>
<dbReference type="InterPro" id="IPR010649">
    <property type="entry name" value="NapE_TorE"/>
</dbReference>
<dbReference type="Pfam" id="PF06796">
    <property type="entry name" value="NapE"/>
    <property type="match status" value="1"/>
</dbReference>
<accession>A0ABY4KVD7</accession>